<dbReference type="Gene3D" id="3.40.390.10">
    <property type="entry name" value="Collagenase (Catalytic Domain)"/>
    <property type="match status" value="1"/>
</dbReference>
<feature type="compositionally biased region" description="Polar residues" evidence="8">
    <location>
        <begin position="20"/>
        <end position="33"/>
    </location>
</feature>
<dbReference type="PANTHER" id="PTHR10127:SF780">
    <property type="entry name" value="METALLOENDOPEPTIDASE"/>
    <property type="match status" value="1"/>
</dbReference>
<feature type="binding site" evidence="6">
    <location>
        <position position="258"/>
    </location>
    <ligand>
        <name>Zn(2+)</name>
        <dbReference type="ChEBI" id="CHEBI:29105"/>
        <note>catalytic</note>
    </ligand>
</feature>
<evidence type="ECO:0000256" key="6">
    <source>
        <dbReference type="PROSITE-ProRule" id="PRU01211"/>
    </source>
</evidence>
<evidence type="ECO:0000256" key="4">
    <source>
        <dbReference type="ARBA" id="ARBA00022833"/>
    </source>
</evidence>
<evidence type="ECO:0000256" key="1">
    <source>
        <dbReference type="ARBA" id="ARBA00022670"/>
    </source>
</evidence>
<accession>A0ABM4DJT3</accession>
<keyword evidence="3 6" id="KW-0378">Hydrolase</keyword>
<sequence>MKLFIIWLAICFSKKESAPIQDSDNINSSSGESGDNEVEDNEKILLQTVTNEKATSNAKGVHFKEAIEAFEKKKKNMDPTEITNAETAIDKEIEALAEQQAQALNKDLKIIEGDIIVDDHLRKLMRNATYKRGIKKGGKWNLLIPYELPNKITGEVGMFQQAINEAIREISSKSCLKFIKRLSNGKSKDNKDFDGTPEPYLKFIQGQGCYSYPGKKVIFTLNVKTGVTERSQPVSIGHGCEYKGTVLHEIMHALGFLHEHTRRDRDSYIKINWNNIEDAEKYNFGMYSHEQAETLGFGYDFDSVMHYGKKYFSKNGQNTIDVISDPKKYIGNRQQLSTIDKLQLNRLYCTKENISKYNNMVKKSKKVISRNVYAPAEATIKEGKFSCS</sequence>
<feature type="binding site" evidence="6">
    <location>
        <position position="252"/>
    </location>
    <ligand>
        <name>Zn(2+)</name>
        <dbReference type="ChEBI" id="CHEBI:29105"/>
        <note>catalytic</note>
    </ligand>
</feature>
<dbReference type="RefSeq" id="XP_065674789.1">
    <property type="nucleotide sequence ID" value="XM_065818717.1"/>
</dbReference>
<evidence type="ECO:0000256" key="2">
    <source>
        <dbReference type="ARBA" id="ARBA00022723"/>
    </source>
</evidence>
<dbReference type="InterPro" id="IPR006026">
    <property type="entry name" value="Peptidase_Metallo"/>
</dbReference>
<keyword evidence="4 6" id="KW-0862">Zinc</keyword>
<keyword evidence="1 6" id="KW-0645">Protease</keyword>
<feature type="binding site" evidence="6">
    <location>
        <position position="248"/>
    </location>
    <ligand>
        <name>Zn(2+)</name>
        <dbReference type="ChEBI" id="CHEBI:29105"/>
        <note>catalytic</note>
    </ligand>
</feature>
<feature type="domain" description="Peptidase M12A" evidence="9">
    <location>
        <begin position="127"/>
        <end position="350"/>
    </location>
</feature>
<dbReference type="Proteomes" id="UP001652625">
    <property type="component" value="Chromosome 15"/>
</dbReference>
<dbReference type="GeneID" id="100208049"/>
<comment type="caution">
    <text evidence="6">Lacks conserved residue(s) required for the propagation of feature annotation.</text>
</comment>
<dbReference type="InterPro" id="IPR034035">
    <property type="entry name" value="Astacin-like_dom"/>
</dbReference>
<protein>
    <recommendedName>
        <fullName evidence="7">Metalloendopeptidase</fullName>
        <ecNumber evidence="7">3.4.24.-</ecNumber>
    </recommendedName>
</protein>
<keyword evidence="7" id="KW-0732">Signal</keyword>
<evidence type="ECO:0000256" key="3">
    <source>
        <dbReference type="ARBA" id="ARBA00022801"/>
    </source>
</evidence>
<evidence type="ECO:0000313" key="11">
    <source>
        <dbReference type="RefSeq" id="XP_065674789.1"/>
    </source>
</evidence>
<dbReference type="PRINTS" id="PR00480">
    <property type="entry name" value="ASTACIN"/>
</dbReference>
<evidence type="ECO:0000259" key="9">
    <source>
        <dbReference type="PROSITE" id="PS51864"/>
    </source>
</evidence>
<feature type="active site" evidence="6">
    <location>
        <position position="249"/>
    </location>
</feature>
<reference evidence="11" key="1">
    <citation type="submission" date="2025-08" db="UniProtKB">
        <authorList>
            <consortium name="RefSeq"/>
        </authorList>
    </citation>
    <scope>IDENTIFICATION</scope>
</reference>
<organism evidence="10 11">
    <name type="scientific">Hydra vulgaris</name>
    <name type="common">Hydra</name>
    <name type="synonym">Hydra attenuata</name>
    <dbReference type="NCBI Taxonomy" id="6087"/>
    <lineage>
        <taxon>Eukaryota</taxon>
        <taxon>Metazoa</taxon>
        <taxon>Cnidaria</taxon>
        <taxon>Hydrozoa</taxon>
        <taxon>Hydroidolina</taxon>
        <taxon>Anthoathecata</taxon>
        <taxon>Aplanulata</taxon>
        <taxon>Hydridae</taxon>
        <taxon>Hydra</taxon>
    </lineage>
</organism>
<keyword evidence="5 6" id="KW-0482">Metalloprotease</keyword>
<proteinExistence type="predicted"/>
<dbReference type="InterPro" id="IPR024079">
    <property type="entry name" value="MetalloPept_cat_dom_sf"/>
</dbReference>
<evidence type="ECO:0000256" key="5">
    <source>
        <dbReference type="ARBA" id="ARBA00023049"/>
    </source>
</evidence>
<keyword evidence="2 6" id="KW-0479">Metal-binding</keyword>
<feature type="chain" id="PRO_5045002938" description="Metalloendopeptidase" evidence="7">
    <location>
        <begin position="18"/>
        <end position="388"/>
    </location>
</feature>
<dbReference type="CDD" id="cd04280">
    <property type="entry name" value="ZnMc_astacin_like"/>
    <property type="match status" value="1"/>
</dbReference>
<dbReference type="SMART" id="SM00235">
    <property type="entry name" value="ZnMc"/>
    <property type="match status" value="1"/>
</dbReference>
<dbReference type="SUPFAM" id="SSF55486">
    <property type="entry name" value="Metalloproteases ('zincins'), catalytic domain"/>
    <property type="match status" value="1"/>
</dbReference>
<dbReference type="PANTHER" id="PTHR10127">
    <property type="entry name" value="DISCOIDIN, CUB, EGF, LAMININ , AND ZINC METALLOPROTEASE DOMAIN CONTAINING"/>
    <property type="match status" value="1"/>
</dbReference>
<gene>
    <name evidence="11" type="primary">LOC100208049</name>
</gene>
<feature type="signal peptide" evidence="7">
    <location>
        <begin position="1"/>
        <end position="17"/>
    </location>
</feature>
<dbReference type="EC" id="3.4.24.-" evidence="7"/>
<comment type="cofactor">
    <cofactor evidence="6 7">
        <name>Zn(2+)</name>
        <dbReference type="ChEBI" id="CHEBI:29105"/>
    </cofactor>
    <text evidence="6 7">Binds 1 zinc ion per subunit.</text>
</comment>
<evidence type="ECO:0000256" key="7">
    <source>
        <dbReference type="RuleBase" id="RU361183"/>
    </source>
</evidence>
<dbReference type="PROSITE" id="PS51864">
    <property type="entry name" value="ASTACIN"/>
    <property type="match status" value="1"/>
</dbReference>
<evidence type="ECO:0000256" key="8">
    <source>
        <dbReference type="SAM" id="MobiDB-lite"/>
    </source>
</evidence>
<name>A0ABM4DJT3_HYDVU</name>
<keyword evidence="10" id="KW-1185">Reference proteome</keyword>
<dbReference type="InterPro" id="IPR001506">
    <property type="entry name" value="Peptidase_M12A"/>
</dbReference>
<dbReference type="Pfam" id="PF01400">
    <property type="entry name" value="Astacin"/>
    <property type="match status" value="1"/>
</dbReference>
<feature type="region of interest" description="Disordered" evidence="8">
    <location>
        <begin position="19"/>
        <end position="38"/>
    </location>
</feature>
<evidence type="ECO:0000313" key="10">
    <source>
        <dbReference type="Proteomes" id="UP001652625"/>
    </source>
</evidence>